<dbReference type="EMBL" id="CP053418">
    <property type="protein sequence ID" value="QJW85519.1"/>
    <property type="molecule type" value="Genomic_DNA"/>
</dbReference>
<evidence type="ECO:0008006" key="4">
    <source>
        <dbReference type="Google" id="ProtNLM"/>
    </source>
</evidence>
<reference evidence="2 3" key="1">
    <citation type="submission" date="2020-05" db="EMBL/GenBank/DDBJ databases">
        <title>Ramlibacter rhizophilus sp. nov., isolated from rhizosphere soil of national flower Mugunghwa from South Korea.</title>
        <authorList>
            <person name="Zheng-Fei Y."/>
            <person name="Huan T."/>
        </authorList>
    </citation>
    <scope>NUCLEOTIDE SEQUENCE [LARGE SCALE GENOMIC DNA]</scope>
    <source>
        <strain evidence="2 3">H242</strain>
    </source>
</reference>
<protein>
    <recommendedName>
        <fullName evidence="4">Secreted protein</fullName>
    </recommendedName>
</protein>
<name>A0ABX6P7S1_9BURK</name>
<feature type="compositionally biased region" description="Basic residues" evidence="1">
    <location>
        <begin position="96"/>
        <end position="105"/>
    </location>
</feature>
<organism evidence="2 3">
    <name type="scientific">Ramlibacter terrae</name>
    <dbReference type="NCBI Taxonomy" id="2732511"/>
    <lineage>
        <taxon>Bacteria</taxon>
        <taxon>Pseudomonadati</taxon>
        <taxon>Pseudomonadota</taxon>
        <taxon>Betaproteobacteria</taxon>
        <taxon>Burkholderiales</taxon>
        <taxon>Comamonadaceae</taxon>
        <taxon>Ramlibacter</taxon>
    </lineage>
</organism>
<feature type="region of interest" description="Disordered" evidence="1">
    <location>
        <begin position="25"/>
        <end position="49"/>
    </location>
</feature>
<dbReference type="Proteomes" id="UP000500826">
    <property type="component" value="Chromosome"/>
</dbReference>
<evidence type="ECO:0000256" key="1">
    <source>
        <dbReference type="SAM" id="MobiDB-lite"/>
    </source>
</evidence>
<gene>
    <name evidence="2" type="ORF">HK414_26185</name>
</gene>
<feature type="region of interest" description="Disordered" evidence="1">
    <location>
        <begin position="77"/>
        <end position="105"/>
    </location>
</feature>
<evidence type="ECO:0000313" key="3">
    <source>
        <dbReference type="Proteomes" id="UP000500826"/>
    </source>
</evidence>
<sequence>MTPLSAAISAVASRNCVSARLTCTSSSSPASVRATPECERSNSGTPTLASRSCSAMLAAGCDTPMPAAAVLMCLRSAKANSSSSRRSCTASVKNGAPRKRKAEAG</sequence>
<proteinExistence type="predicted"/>
<feature type="compositionally biased region" description="Low complexity" evidence="1">
    <location>
        <begin position="77"/>
        <end position="91"/>
    </location>
</feature>
<accession>A0ABX6P7S1</accession>
<evidence type="ECO:0000313" key="2">
    <source>
        <dbReference type="EMBL" id="QJW85519.1"/>
    </source>
</evidence>
<keyword evidence="3" id="KW-1185">Reference proteome</keyword>